<evidence type="ECO:0000313" key="2">
    <source>
        <dbReference type="Proteomes" id="UP000800235"/>
    </source>
</evidence>
<evidence type="ECO:0000313" key="1">
    <source>
        <dbReference type="EMBL" id="KAF2432043.1"/>
    </source>
</evidence>
<dbReference type="AlphaFoldDB" id="A0A9P4NVA1"/>
<comment type="caution">
    <text evidence="1">The sequence shown here is derived from an EMBL/GenBank/DDBJ whole genome shotgun (WGS) entry which is preliminary data.</text>
</comment>
<accession>A0A9P4NVA1</accession>
<organism evidence="1 2">
    <name type="scientific">Tothia fuscella</name>
    <dbReference type="NCBI Taxonomy" id="1048955"/>
    <lineage>
        <taxon>Eukaryota</taxon>
        <taxon>Fungi</taxon>
        <taxon>Dikarya</taxon>
        <taxon>Ascomycota</taxon>
        <taxon>Pezizomycotina</taxon>
        <taxon>Dothideomycetes</taxon>
        <taxon>Pleosporomycetidae</taxon>
        <taxon>Venturiales</taxon>
        <taxon>Cylindrosympodiaceae</taxon>
        <taxon>Tothia</taxon>
    </lineage>
</organism>
<gene>
    <name evidence="1" type="ORF">EJ08DRAFT_732796</name>
</gene>
<keyword evidence="2" id="KW-1185">Reference proteome</keyword>
<sequence>MAENMNEAFAPRAFERNNHYDSFPEVLGLAIVKFILALTAEERERMIENIQHLTWIVLDDTPSAADIEKYTNLGYLDLKVNKQKADDWHCLLRNMQGAKCLPEILNGNLKHLINEGDFLDDNTMAFPCEWAYFIDFEEGELETWKGGEVIDVVKFDDLSPEPMTRLENYGEEEEEEKEV</sequence>
<reference evidence="1" key="1">
    <citation type="journal article" date="2020" name="Stud. Mycol.">
        <title>101 Dothideomycetes genomes: a test case for predicting lifestyles and emergence of pathogens.</title>
        <authorList>
            <person name="Haridas S."/>
            <person name="Albert R."/>
            <person name="Binder M."/>
            <person name="Bloem J."/>
            <person name="Labutti K."/>
            <person name="Salamov A."/>
            <person name="Andreopoulos B."/>
            <person name="Baker S."/>
            <person name="Barry K."/>
            <person name="Bills G."/>
            <person name="Bluhm B."/>
            <person name="Cannon C."/>
            <person name="Castanera R."/>
            <person name="Culley D."/>
            <person name="Daum C."/>
            <person name="Ezra D."/>
            <person name="Gonzalez J."/>
            <person name="Henrissat B."/>
            <person name="Kuo A."/>
            <person name="Liang C."/>
            <person name="Lipzen A."/>
            <person name="Lutzoni F."/>
            <person name="Magnuson J."/>
            <person name="Mondo S."/>
            <person name="Nolan M."/>
            <person name="Ohm R."/>
            <person name="Pangilinan J."/>
            <person name="Park H.-J."/>
            <person name="Ramirez L."/>
            <person name="Alfaro M."/>
            <person name="Sun H."/>
            <person name="Tritt A."/>
            <person name="Yoshinaga Y."/>
            <person name="Zwiers L.-H."/>
            <person name="Turgeon B."/>
            <person name="Goodwin S."/>
            <person name="Spatafora J."/>
            <person name="Crous P."/>
            <person name="Grigoriev I."/>
        </authorList>
    </citation>
    <scope>NUCLEOTIDE SEQUENCE</scope>
    <source>
        <strain evidence="1">CBS 130266</strain>
    </source>
</reference>
<protein>
    <submittedName>
        <fullName evidence="1">Uncharacterized protein</fullName>
    </submittedName>
</protein>
<name>A0A9P4NVA1_9PEZI</name>
<proteinExistence type="predicted"/>
<dbReference type="OrthoDB" id="3938867at2759"/>
<dbReference type="EMBL" id="MU007028">
    <property type="protein sequence ID" value="KAF2432043.1"/>
    <property type="molecule type" value="Genomic_DNA"/>
</dbReference>
<dbReference type="Proteomes" id="UP000800235">
    <property type="component" value="Unassembled WGS sequence"/>
</dbReference>